<dbReference type="AlphaFoldDB" id="A0A0G2I1J3"/>
<accession>A0A0G2I1J3</accession>
<dbReference type="PANTHER" id="PTHR31834:SF8">
    <property type="entry name" value="TRANSFERASE, PUTATIVE (AFU_ORTHOLOGUE AFUA_6G14040)-RELATED"/>
    <property type="match status" value="1"/>
</dbReference>
<organism evidence="2 3">
    <name type="scientific">[Emmonsia] crescens</name>
    <dbReference type="NCBI Taxonomy" id="73230"/>
    <lineage>
        <taxon>Eukaryota</taxon>
        <taxon>Fungi</taxon>
        <taxon>Dikarya</taxon>
        <taxon>Ascomycota</taxon>
        <taxon>Pezizomycotina</taxon>
        <taxon>Eurotiomycetes</taxon>
        <taxon>Eurotiomycetidae</taxon>
        <taxon>Onygenales</taxon>
        <taxon>Ajellomycetaceae</taxon>
        <taxon>Emergomyces</taxon>
    </lineage>
</organism>
<dbReference type="PANTHER" id="PTHR31834">
    <property type="entry name" value="INITIATION-SPECIFIC ALPHA-1,6-MANNOSYLTRANSFERASE"/>
    <property type="match status" value="1"/>
</dbReference>
<evidence type="ECO:0000256" key="1">
    <source>
        <dbReference type="ARBA" id="ARBA00009003"/>
    </source>
</evidence>
<dbReference type="FunFam" id="3.90.550.20:FF:000004">
    <property type="entry name" value="Glycosyltransferase family 32 protein"/>
    <property type="match status" value="1"/>
</dbReference>
<gene>
    <name evidence="2" type="ORF">EMCG_09563</name>
</gene>
<evidence type="ECO:0000313" key="3">
    <source>
        <dbReference type="Proteomes" id="UP000034164"/>
    </source>
</evidence>
<proteinExistence type="inferred from homology"/>
<dbReference type="GO" id="GO:0000136">
    <property type="term" value="C:mannan polymerase complex"/>
    <property type="evidence" value="ECO:0007669"/>
    <property type="project" value="TreeGrafter"/>
</dbReference>
<reference evidence="3" key="1">
    <citation type="journal article" date="2015" name="PLoS Genet.">
        <title>The dynamic genome and transcriptome of the human fungal pathogen Blastomyces and close relative Emmonsia.</title>
        <authorList>
            <person name="Munoz J.F."/>
            <person name="Gauthier G.M."/>
            <person name="Desjardins C.A."/>
            <person name="Gallo J.E."/>
            <person name="Holder J."/>
            <person name="Sullivan T.D."/>
            <person name="Marty A.J."/>
            <person name="Carmen J.C."/>
            <person name="Chen Z."/>
            <person name="Ding L."/>
            <person name="Gujja S."/>
            <person name="Magrini V."/>
            <person name="Misas E."/>
            <person name="Mitreva M."/>
            <person name="Priest M."/>
            <person name="Saif S."/>
            <person name="Whiston E.A."/>
            <person name="Young S."/>
            <person name="Zeng Q."/>
            <person name="Goldman W.E."/>
            <person name="Mardis E.R."/>
            <person name="Taylor J.W."/>
            <person name="McEwen J.G."/>
            <person name="Clay O.K."/>
            <person name="Klein B.S."/>
            <person name="Cuomo C.A."/>
        </authorList>
    </citation>
    <scope>NUCLEOTIDE SEQUENCE [LARGE SCALE GENOMIC DNA]</scope>
    <source>
        <strain evidence="3">UAMH 3008</strain>
    </source>
</reference>
<sequence>MITAKPRLTRRLLSGCISFILIVIYLSTAAVSTPYAGDLSPSPHMAGGFPRKIWQTWKVHPLDFEKREMQYARSWASNNPSHRYEVLTDQNDLYYLETHFGPKGLNRPDIIYVYRSLTATIIKADLLRYLVMYVEGGAYADIDVEALRPLDNFIPDRFNERDIDMIIGVEIDQPEFKNHTVLGPKSQSFCQWTFVCKPRLPVMLALVDNIIRWLNQLSKKQNVPISRITLDFDDVISGTGPSAFTGAILEDMSYRTGKGVTWDAFHNMAESKVVGGILILTVEAFAAGQGHSNSGSHNARTALVKHHYHASGWPNNHRRYMHPMFGEVEKCNWNAACVAEWDRKRSRFDALPLEEQAKQIAIKQFADAFNNPASKPNPIQNPKKNP</sequence>
<dbReference type="InterPro" id="IPR007577">
    <property type="entry name" value="GlycoTrfase_DXD_sugar-bd_CS"/>
</dbReference>
<dbReference type="GO" id="GO:0006487">
    <property type="term" value="P:protein N-linked glycosylation"/>
    <property type="evidence" value="ECO:0007669"/>
    <property type="project" value="TreeGrafter"/>
</dbReference>
<evidence type="ECO:0008006" key="4">
    <source>
        <dbReference type="Google" id="ProtNLM"/>
    </source>
</evidence>
<dbReference type="InterPro" id="IPR029044">
    <property type="entry name" value="Nucleotide-diphossugar_trans"/>
</dbReference>
<dbReference type="InterPro" id="IPR039367">
    <property type="entry name" value="Och1-like"/>
</dbReference>
<comment type="caution">
    <text evidence="2">The sequence shown here is derived from an EMBL/GenBank/DDBJ whole genome shotgun (WGS) entry which is preliminary data.</text>
</comment>
<dbReference type="Gene3D" id="3.90.550.20">
    <property type="match status" value="1"/>
</dbReference>
<protein>
    <recommendedName>
        <fullName evidence="4">Glycosyl transferase</fullName>
    </recommendedName>
</protein>
<comment type="similarity">
    <text evidence="1">Belongs to the glycosyltransferase 32 family.</text>
</comment>
<evidence type="ECO:0000313" key="2">
    <source>
        <dbReference type="EMBL" id="KKZ64452.1"/>
    </source>
</evidence>
<name>A0A0G2I1J3_9EURO</name>
<dbReference type="Proteomes" id="UP000034164">
    <property type="component" value="Unassembled WGS sequence"/>
</dbReference>
<dbReference type="VEuPathDB" id="FungiDB:EMCG_09563"/>
<dbReference type="OrthoDB" id="409543at2759"/>
<dbReference type="Pfam" id="PF04488">
    <property type="entry name" value="Gly_transf_sug"/>
    <property type="match status" value="1"/>
</dbReference>
<dbReference type="GO" id="GO:0000009">
    <property type="term" value="F:alpha-1,6-mannosyltransferase activity"/>
    <property type="evidence" value="ECO:0007669"/>
    <property type="project" value="InterPro"/>
</dbReference>
<dbReference type="EMBL" id="LCZI01000788">
    <property type="protein sequence ID" value="KKZ64452.1"/>
    <property type="molecule type" value="Genomic_DNA"/>
</dbReference>
<dbReference type="SUPFAM" id="SSF53448">
    <property type="entry name" value="Nucleotide-diphospho-sugar transferases"/>
    <property type="match status" value="1"/>
</dbReference>